<keyword evidence="7" id="KW-0539">Nucleus</keyword>
<feature type="domain" description="C2H2-type" evidence="9">
    <location>
        <begin position="179"/>
        <end position="206"/>
    </location>
</feature>
<feature type="domain" description="C2H2-type" evidence="9">
    <location>
        <begin position="109"/>
        <end position="136"/>
    </location>
</feature>
<evidence type="ECO:0000256" key="6">
    <source>
        <dbReference type="ARBA" id="ARBA00023163"/>
    </source>
</evidence>
<evidence type="ECO:0000256" key="4">
    <source>
        <dbReference type="ARBA" id="ARBA00022833"/>
    </source>
</evidence>
<keyword evidence="4" id="KW-0862">Zinc</keyword>
<name>A0ABY7F8V6_MYAAR</name>
<proteinExistence type="predicted"/>
<dbReference type="PANTHER" id="PTHR24399:SF23">
    <property type="entry name" value="C2H2-TYPE DOMAIN-CONTAINING PROTEIN"/>
    <property type="match status" value="1"/>
</dbReference>
<dbReference type="PROSITE" id="PS50157">
    <property type="entry name" value="ZINC_FINGER_C2H2_2"/>
    <property type="match status" value="8"/>
</dbReference>
<organism evidence="10 11">
    <name type="scientific">Mya arenaria</name>
    <name type="common">Soft-shell clam</name>
    <dbReference type="NCBI Taxonomy" id="6604"/>
    <lineage>
        <taxon>Eukaryota</taxon>
        <taxon>Metazoa</taxon>
        <taxon>Spiralia</taxon>
        <taxon>Lophotrochozoa</taxon>
        <taxon>Mollusca</taxon>
        <taxon>Bivalvia</taxon>
        <taxon>Autobranchia</taxon>
        <taxon>Heteroconchia</taxon>
        <taxon>Euheterodonta</taxon>
        <taxon>Imparidentia</taxon>
        <taxon>Neoheterodontei</taxon>
        <taxon>Myida</taxon>
        <taxon>Myoidea</taxon>
        <taxon>Myidae</taxon>
        <taxon>Mya</taxon>
    </lineage>
</organism>
<dbReference type="Gene3D" id="3.30.160.60">
    <property type="entry name" value="Classic Zinc Finger"/>
    <property type="match status" value="8"/>
</dbReference>
<dbReference type="PROSITE" id="PS00028">
    <property type="entry name" value="ZINC_FINGER_C2H2_1"/>
    <property type="match status" value="5"/>
</dbReference>
<evidence type="ECO:0000256" key="7">
    <source>
        <dbReference type="ARBA" id="ARBA00023242"/>
    </source>
</evidence>
<keyword evidence="11" id="KW-1185">Reference proteome</keyword>
<evidence type="ECO:0000313" key="10">
    <source>
        <dbReference type="EMBL" id="WAR17431.1"/>
    </source>
</evidence>
<keyword evidence="6" id="KW-0804">Transcription</keyword>
<feature type="domain" description="C2H2-type" evidence="9">
    <location>
        <begin position="321"/>
        <end position="348"/>
    </location>
</feature>
<evidence type="ECO:0000313" key="11">
    <source>
        <dbReference type="Proteomes" id="UP001164746"/>
    </source>
</evidence>
<protein>
    <submittedName>
        <fullName evidence="10">ZN260-like protein</fullName>
    </submittedName>
</protein>
<dbReference type="SUPFAM" id="SSF57667">
    <property type="entry name" value="beta-beta-alpha zinc fingers"/>
    <property type="match status" value="4"/>
</dbReference>
<feature type="domain" description="C2H2-type" evidence="9">
    <location>
        <begin position="251"/>
        <end position="278"/>
    </location>
</feature>
<feature type="domain" description="C2H2-type" evidence="9">
    <location>
        <begin position="207"/>
        <end position="230"/>
    </location>
</feature>
<keyword evidence="5" id="KW-0805">Transcription regulation</keyword>
<dbReference type="Proteomes" id="UP001164746">
    <property type="component" value="Chromosome 10"/>
</dbReference>
<dbReference type="InterPro" id="IPR013087">
    <property type="entry name" value="Znf_C2H2_type"/>
</dbReference>
<evidence type="ECO:0000256" key="1">
    <source>
        <dbReference type="ARBA" id="ARBA00004123"/>
    </source>
</evidence>
<evidence type="ECO:0000256" key="5">
    <source>
        <dbReference type="ARBA" id="ARBA00023015"/>
    </source>
</evidence>
<dbReference type="SMART" id="SM00355">
    <property type="entry name" value="ZnF_C2H2"/>
    <property type="match status" value="8"/>
</dbReference>
<dbReference type="PANTHER" id="PTHR24399">
    <property type="entry name" value="ZINC FINGER AND BTB DOMAIN-CONTAINING"/>
    <property type="match status" value="1"/>
</dbReference>
<feature type="domain" description="C2H2-type" evidence="9">
    <location>
        <begin position="349"/>
        <end position="374"/>
    </location>
</feature>
<evidence type="ECO:0000256" key="3">
    <source>
        <dbReference type="ARBA" id="ARBA00022737"/>
    </source>
</evidence>
<feature type="domain" description="C2H2-type" evidence="9">
    <location>
        <begin position="279"/>
        <end position="312"/>
    </location>
</feature>
<evidence type="ECO:0000259" key="9">
    <source>
        <dbReference type="PROSITE" id="PS50157"/>
    </source>
</evidence>
<evidence type="ECO:0000256" key="8">
    <source>
        <dbReference type="PROSITE-ProRule" id="PRU00042"/>
    </source>
</evidence>
<sequence length="374" mass="42538">MLSVTVLYGQYDSHTYRRYQQRPPITNITDIRVQTVCTAAGIRYPINLHKCSTCGKVLQSGPFRSLFEKIGNQRIRQRDGIGSSPFFESNAPIACAVVNETKYTENHELPCMYCDRTFNWKSRLLEHVIVHTKERPFVCGQCGQSFLRKEMLKRHIRIGCKDVLCKQQTGLVQQGRVVHVCLKCGKVQQSGFALEMHMRTHTGERPYACGKCDRSFTTKGNLRRHVVSVHGDDLITAKHIIFIFFSFSDKTQCPICGRVCQTNGALQIHMRCHTGEKPHKCNVCGKAFTQKGNLNAHMLLNIPFNIHDNHNSLTIYISGKFRCSVCGKSCQSSSALEVHMRKHTGEKPYTCSTCGRMFSHKNSWQRHQVTHLTG</sequence>
<keyword evidence="2" id="KW-0479">Metal-binding</keyword>
<gene>
    <name evidence="10" type="ORF">MAR_032025</name>
</gene>
<reference evidence="10" key="1">
    <citation type="submission" date="2022-11" db="EMBL/GenBank/DDBJ databases">
        <title>Centuries of genome instability and evolution in soft-shell clam transmissible cancer (bioRxiv).</title>
        <authorList>
            <person name="Hart S.F.M."/>
            <person name="Yonemitsu M.A."/>
            <person name="Giersch R.M."/>
            <person name="Beal B.F."/>
            <person name="Arriagada G."/>
            <person name="Davis B.W."/>
            <person name="Ostrander E.A."/>
            <person name="Goff S.P."/>
            <person name="Metzger M.J."/>
        </authorList>
    </citation>
    <scope>NUCLEOTIDE SEQUENCE</scope>
    <source>
        <strain evidence="10">MELC-2E11</strain>
        <tissue evidence="10">Siphon/mantle</tissue>
    </source>
</reference>
<dbReference type="InterPro" id="IPR036236">
    <property type="entry name" value="Znf_C2H2_sf"/>
</dbReference>
<dbReference type="Pfam" id="PF00096">
    <property type="entry name" value="zf-C2H2"/>
    <property type="match status" value="6"/>
</dbReference>
<dbReference type="Pfam" id="PF13912">
    <property type="entry name" value="zf-C2H2_6"/>
    <property type="match status" value="2"/>
</dbReference>
<dbReference type="EMBL" id="CP111021">
    <property type="protein sequence ID" value="WAR17431.1"/>
    <property type="molecule type" value="Genomic_DNA"/>
</dbReference>
<comment type="subcellular location">
    <subcellularLocation>
        <location evidence="1">Nucleus</location>
    </subcellularLocation>
</comment>
<keyword evidence="3" id="KW-0677">Repeat</keyword>
<evidence type="ECO:0000256" key="2">
    <source>
        <dbReference type="ARBA" id="ARBA00022723"/>
    </source>
</evidence>
<feature type="domain" description="C2H2-type" evidence="9">
    <location>
        <begin position="137"/>
        <end position="158"/>
    </location>
</feature>
<accession>A0ABY7F8V6</accession>
<keyword evidence="8" id="KW-0863">Zinc-finger</keyword>